<evidence type="ECO:0000256" key="3">
    <source>
        <dbReference type="RuleBase" id="RU000363"/>
    </source>
</evidence>
<reference evidence="4" key="2">
    <citation type="journal article" date="2021" name="PeerJ">
        <title>Extensive microbial diversity within the chicken gut microbiome revealed by metagenomics and culture.</title>
        <authorList>
            <person name="Gilroy R."/>
            <person name="Ravi A."/>
            <person name="Getino M."/>
            <person name="Pursley I."/>
            <person name="Horton D.L."/>
            <person name="Alikhan N.F."/>
            <person name="Baker D."/>
            <person name="Gharbi K."/>
            <person name="Hall N."/>
            <person name="Watson M."/>
            <person name="Adriaenssens E.M."/>
            <person name="Foster-Nyarko E."/>
            <person name="Jarju S."/>
            <person name="Secka A."/>
            <person name="Antonio M."/>
            <person name="Oren A."/>
            <person name="Chaudhuri R.R."/>
            <person name="La Ragione R."/>
            <person name="Hildebrand F."/>
            <person name="Pallen M.J."/>
        </authorList>
    </citation>
    <scope>NUCLEOTIDE SEQUENCE</scope>
    <source>
        <strain evidence="4">7463</strain>
    </source>
</reference>
<reference evidence="4" key="1">
    <citation type="submission" date="2020-10" db="EMBL/GenBank/DDBJ databases">
        <authorList>
            <person name="Gilroy R."/>
        </authorList>
    </citation>
    <scope>NUCLEOTIDE SEQUENCE</scope>
    <source>
        <strain evidence="4">7463</strain>
    </source>
</reference>
<dbReference type="InterPro" id="IPR002347">
    <property type="entry name" value="SDR_fam"/>
</dbReference>
<dbReference type="InterPro" id="IPR036291">
    <property type="entry name" value="NAD(P)-bd_dom_sf"/>
</dbReference>
<evidence type="ECO:0000313" key="4">
    <source>
        <dbReference type="EMBL" id="HIU36673.1"/>
    </source>
</evidence>
<evidence type="ECO:0000256" key="1">
    <source>
        <dbReference type="ARBA" id="ARBA00006484"/>
    </source>
</evidence>
<proteinExistence type="inferred from homology"/>
<comment type="similarity">
    <text evidence="1 3">Belongs to the short-chain dehydrogenases/reductases (SDR) family.</text>
</comment>
<dbReference type="PROSITE" id="PS00061">
    <property type="entry name" value="ADH_SHORT"/>
    <property type="match status" value="1"/>
</dbReference>
<dbReference type="PANTHER" id="PTHR44196">
    <property type="entry name" value="DEHYDROGENASE/REDUCTASE SDR FAMILY MEMBER 7B"/>
    <property type="match status" value="1"/>
</dbReference>
<dbReference type="AlphaFoldDB" id="A0A9D1LDJ9"/>
<dbReference type="Proteomes" id="UP000824083">
    <property type="component" value="Unassembled WGS sequence"/>
</dbReference>
<dbReference type="Gene3D" id="3.40.50.720">
    <property type="entry name" value="NAD(P)-binding Rossmann-like Domain"/>
    <property type="match status" value="1"/>
</dbReference>
<evidence type="ECO:0000256" key="2">
    <source>
        <dbReference type="ARBA" id="ARBA00023002"/>
    </source>
</evidence>
<dbReference type="GO" id="GO:0016491">
    <property type="term" value="F:oxidoreductase activity"/>
    <property type="evidence" value="ECO:0007669"/>
    <property type="project" value="UniProtKB-KW"/>
</dbReference>
<dbReference type="PANTHER" id="PTHR44196:SF2">
    <property type="entry name" value="SHORT-CHAIN DEHYDROGENASE-RELATED"/>
    <property type="match status" value="1"/>
</dbReference>
<dbReference type="PRINTS" id="PR00081">
    <property type="entry name" value="GDHRDH"/>
</dbReference>
<dbReference type="EMBL" id="DVMY01000003">
    <property type="protein sequence ID" value="HIU36673.1"/>
    <property type="molecule type" value="Genomic_DNA"/>
</dbReference>
<dbReference type="GO" id="GO:0016020">
    <property type="term" value="C:membrane"/>
    <property type="evidence" value="ECO:0007669"/>
    <property type="project" value="TreeGrafter"/>
</dbReference>
<accession>A0A9D1LDJ9</accession>
<dbReference type="InterPro" id="IPR020904">
    <property type="entry name" value="Sc_DH/Rdtase_CS"/>
</dbReference>
<sequence length="264" mass="29220">MSLVIEREAPWALVTGASGGLGRQFCQLLAARGYRLVITGRDTAKLGQLREEIAECELALAGDLTDPECLTNLIRHLKKQNIEPEVLINNAGYGLYGESLDLPIQDQLNLIDLNIRVLTELSLSMAQKMREKKRGYILNVASIAAFMPCPKLNTYGASKSYVLSFSEALHEELKDDGISVTTLCPGPVKTAFWLRAGLPDSSKFDFSMTEAREVAQRGLNALFAYRAIATYGVLNKLLVFSAQIAPRFITRRIAKRVLDKAQKK</sequence>
<comment type="caution">
    <text evidence="4">The sequence shown here is derived from an EMBL/GenBank/DDBJ whole genome shotgun (WGS) entry which is preliminary data.</text>
</comment>
<protein>
    <submittedName>
        <fullName evidence="4">SDR family oxidoreductase</fullName>
    </submittedName>
</protein>
<organism evidence="4 5">
    <name type="scientific">Candidatus Aphodousia faecigallinarum</name>
    <dbReference type="NCBI Taxonomy" id="2840677"/>
    <lineage>
        <taxon>Bacteria</taxon>
        <taxon>Pseudomonadati</taxon>
        <taxon>Pseudomonadota</taxon>
        <taxon>Betaproteobacteria</taxon>
        <taxon>Burkholderiales</taxon>
        <taxon>Sutterellaceae</taxon>
        <taxon>Sutterellaceae incertae sedis</taxon>
        <taxon>Candidatus Aphodousia</taxon>
    </lineage>
</organism>
<dbReference type="PRINTS" id="PR00080">
    <property type="entry name" value="SDRFAMILY"/>
</dbReference>
<name>A0A9D1LDJ9_9BURK</name>
<dbReference type="Pfam" id="PF00106">
    <property type="entry name" value="adh_short"/>
    <property type="match status" value="1"/>
</dbReference>
<evidence type="ECO:0000313" key="5">
    <source>
        <dbReference type="Proteomes" id="UP000824083"/>
    </source>
</evidence>
<dbReference type="SUPFAM" id="SSF51735">
    <property type="entry name" value="NAD(P)-binding Rossmann-fold domains"/>
    <property type="match status" value="1"/>
</dbReference>
<keyword evidence="2" id="KW-0560">Oxidoreductase</keyword>
<gene>
    <name evidence="4" type="ORF">IAC56_00090</name>
</gene>
<dbReference type="PIRSF" id="PIRSF000126">
    <property type="entry name" value="11-beta-HSD1"/>
    <property type="match status" value="1"/>
</dbReference>